<dbReference type="Proteomes" id="UP000001661">
    <property type="component" value="Chromosome"/>
</dbReference>
<dbReference type="HOGENOM" id="CLU_033536_6_1_9"/>
<dbReference type="OrthoDB" id="9815144at2"/>
<dbReference type="SUPFAM" id="SSF53448">
    <property type="entry name" value="Nucleotide-diphospho-sugar transferases"/>
    <property type="match status" value="1"/>
</dbReference>
<dbReference type="EMBL" id="CP002105">
    <property type="protein sequence ID" value="ADL13107.1"/>
    <property type="molecule type" value="Genomic_DNA"/>
</dbReference>
<evidence type="ECO:0000313" key="12">
    <source>
        <dbReference type="Proteomes" id="UP000001661"/>
    </source>
</evidence>
<reference evidence="11 12" key="1">
    <citation type="journal article" date="2010" name="Stand. Genomic Sci.">
        <title>Complete genome sequence of Acetohalobium arabaticum type strain (Z-7288).</title>
        <authorList>
            <person name="Sikorski J."/>
            <person name="Lapidus A."/>
            <person name="Chertkov O."/>
            <person name="Lucas S."/>
            <person name="Copeland A."/>
            <person name="Glavina Del Rio T."/>
            <person name="Nolan M."/>
            <person name="Tice H."/>
            <person name="Cheng J.F."/>
            <person name="Han C."/>
            <person name="Brambilla E."/>
            <person name="Pitluck S."/>
            <person name="Liolios K."/>
            <person name="Ivanova N."/>
            <person name="Mavromatis K."/>
            <person name="Mikhailova N."/>
            <person name="Pati A."/>
            <person name="Bruce D."/>
            <person name="Detter C."/>
            <person name="Tapia R."/>
            <person name="Goodwin L."/>
            <person name="Chen A."/>
            <person name="Palaniappan K."/>
            <person name="Land M."/>
            <person name="Hauser L."/>
            <person name="Chang Y.J."/>
            <person name="Jeffries C.D."/>
            <person name="Rohde M."/>
            <person name="Goker M."/>
            <person name="Spring S."/>
            <person name="Woyke T."/>
            <person name="Bristow J."/>
            <person name="Eisen J.A."/>
            <person name="Markowitz V."/>
            <person name="Hugenholtz P."/>
            <person name="Kyrpides N.C."/>
            <person name="Klenk H.P."/>
        </authorList>
    </citation>
    <scope>NUCLEOTIDE SEQUENCE [LARGE SCALE GENOMIC DNA]</scope>
    <source>
        <strain evidence="12">ATCC 49924 / DSM 5501 / Z-7288</strain>
    </source>
</reference>
<keyword evidence="12" id="KW-1185">Reference proteome</keyword>
<evidence type="ECO:0000256" key="2">
    <source>
        <dbReference type="ARBA" id="ARBA00006739"/>
    </source>
</evidence>
<evidence type="ECO:0000256" key="1">
    <source>
        <dbReference type="ARBA" id="ARBA00001946"/>
    </source>
</evidence>
<dbReference type="PANTHER" id="PTHR48090">
    <property type="entry name" value="UNDECAPRENYL-PHOSPHATE 4-DEOXY-4-FORMAMIDO-L-ARABINOSE TRANSFERASE-RELATED"/>
    <property type="match status" value="1"/>
</dbReference>
<dbReference type="eggNOG" id="COG1215">
    <property type="taxonomic scope" value="Bacteria"/>
</dbReference>
<keyword evidence="3" id="KW-0328">Glycosyltransferase</keyword>
<evidence type="ECO:0000256" key="5">
    <source>
        <dbReference type="ARBA" id="ARBA00022842"/>
    </source>
</evidence>
<feature type="domain" description="Glycosyltransferase 2-like" evidence="10">
    <location>
        <begin position="6"/>
        <end position="125"/>
    </location>
</feature>
<organism evidence="11 12">
    <name type="scientific">Acetohalobium arabaticum (strain ATCC 49924 / DSM 5501 / Z-7288)</name>
    <dbReference type="NCBI Taxonomy" id="574087"/>
    <lineage>
        <taxon>Bacteria</taxon>
        <taxon>Bacillati</taxon>
        <taxon>Bacillota</taxon>
        <taxon>Clostridia</taxon>
        <taxon>Halanaerobiales</taxon>
        <taxon>Halobacteroidaceae</taxon>
        <taxon>Acetohalobium</taxon>
    </lineage>
</organism>
<comment type="catalytic activity">
    <reaction evidence="9">
        <text>an NDP-alpha-D-glucose + (2R)-3-phosphoglycerate = (2R)-2-O-(alpha-D-glucopyranosyl)-3-phospho-glycerate + a ribonucleoside 5'-diphosphate + H(+)</text>
        <dbReference type="Rhea" id="RHEA:47244"/>
        <dbReference type="ChEBI" id="CHEBI:15378"/>
        <dbReference type="ChEBI" id="CHEBI:57930"/>
        <dbReference type="ChEBI" id="CHEBI:58272"/>
        <dbReference type="ChEBI" id="CHEBI:62600"/>
        <dbReference type="ChEBI" id="CHEBI:76533"/>
        <dbReference type="EC" id="2.4.1.266"/>
    </reaction>
    <physiologicalReaction direction="left-to-right" evidence="9">
        <dbReference type="Rhea" id="RHEA:47245"/>
    </physiologicalReaction>
</comment>
<evidence type="ECO:0000256" key="3">
    <source>
        <dbReference type="ARBA" id="ARBA00022676"/>
    </source>
</evidence>
<name>D9QRG6_ACEAZ</name>
<dbReference type="KEGG" id="aar:Acear_1601"/>
<sequence>MEIAAVIPAYNEEERIAEVAKVAIQHNLITETIVVSDGSTDNTALIANRCGAEVLELSENIGKGGAMQLGIEETEAEIILFLDADLIGLKEKHLDKLLKPLINNKVKMTVGVFGEGRFTTDLAHKIAPFLSGQRGIRREILQQISNLDLTKFGVEVALTRYANEAGIKTKQVRLEDLTHVMKEEKLGFWQGLIARLKMYWEMLKGVRWS</sequence>
<comment type="cofactor">
    <cofactor evidence="1">
        <name>Mg(2+)</name>
        <dbReference type="ChEBI" id="CHEBI:18420"/>
    </cofactor>
</comment>
<evidence type="ECO:0000256" key="9">
    <source>
        <dbReference type="ARBA" id="ARBA00048997"/>
    </source>
</evidence>
<evidence type="ECO:0000259" key="10">
    <source>
        <dbReference type="Pfam" id="PF00535"/>
    </source>
</evidence>
<accession>D9QRG6</accession>
<evidence type="ECO:0000256" key="4">
    <source>
        <dbReference type="ARBA" id="ARBA00022679"/>
    </source>
</evidence>
<proteinExistence type="inferred from homology"/>
<keyword evidence="4 11" id="KW-0808">Transferase</keyword>
<dbReference type="Gene3D" id="3.90.550.10">
    <property type="entry name" value="Spore Coat Polysaccharide Biosynthesis Protein SpsA, Chain A"/>
    <property type="match status" value="1"/>
</dbReference>
<comment type="similarity">
    <text evidence="2">Belongs to the glycosyltransferase 2 family.</text>
</comment>
<comment type="catalytic activity">
    <reaction evidence="8">
        <text>(2R)-3-phosphoglycerate + UDP-alpha-D-glucose = (2R)-2-O-(alpha-D-glucopyranosyl)-3-phospho-glycerate + UDP + H(+)</text>
        <dbReference type="Rhea" id="RHEA:31319"/>
        <dbReference type="ChEBI" id="CHEBI:15378"/>
        <dbReference type="ChEBI" id="CHEBI:58223"/>
        <dbReference type="ChEBI" id="CHEBI:58272"/>
        <dbReference type="ChEBI" id="CHEBI:58885"/>
        <dbReference type="ChEBI" id="CHEBI:62600"/>
        <dbReference type="EC" id="2.4.1.266"/>
    </reaction>
    <physiologicalReaction direction="left-to-right" evidence="8">
        <dbReference type="Rhea" id="RHEA:31320"/>
    </physiologicalReaction>
</comment>
<evidence type="ECO:0000313" key="11">
    <source>
        <dbReference type="EMBL" id="ADL13107.1"/>
    </source>
</evidence>
<dbReference type="GO" id="GO:0016757">
    <property type="term" value="F:glycosyltransferase activity"/>
    <property type="evidence" value="ECO:0007669"/>
    <property type="project" value="UniProtKB-KW"/>
</dbReference>
<dbReference type="AlphaFoldDB" id="D9QRG6"/>
<evidence type="ECO:0000256" key="6">
    <source>
        <dbReference type="ARBA" id="ARBA00039022"/>
    </source>
</evidence>
<dbReference type="InterPro" id="IPR029044">
    <property type="entry name" value="Nucleotide-diphossugar_trans"/>
</dbReference>
<evidence type="ECO:0000256" key="7">
    <source>
        <dbReference type="ARBA" id="ARBA00040894"/>
    </source>
</evidence>
<protein>
    <recommendedName>
        <fullName evidence="7">Glucosyl-3-phosphoglycerate synthase</fullName>
        <ecNumber evidence="6">2.4.1.266</ecNumber>
    </recommendedName>
</protein>
<dbReference type="InterPro" id="IPR001173">
    <property type="entry name" value="Glyco_trans_2-like"/>
</dbReference>
<dbReference type="EC" id="2.4.1.266" evidence="6"/>
<keyword evidence="5" id="KW-0460">Magnesium</keyword>
<dbReference type="Pfam" id="PF00535">
    <property type="entry name" value="Glycos_transf_2"/>
    <property type="match status" value="1"/>
</dbReference>
<dbReference type="PANTHER" id="PTHR48090:SF10">
    <property type="entry name" value="GLUCOSYL-3-PHOSPHOGLYCERATE SYNTHASE"/>
    <property type="match status" value="1"/>
</dbReference>
<evidence type="ECO:0000256" key="8">
    <source>
        <dbReference type="ARBA" id="ARBA00048689"/>
    </source>
</evidence>
<gene>
    <name evidence="11" type="ordered locus">Acear_1601</name>
</gene>
<dbReference type="RefSeq" id="WP_013278552.1">
    <property type="nucleotide sequence ID" value="NC_014378.1"/>
</dbReference>
<dbReference type="STRING" id="574087.Acear_1601"/>
<dbReference type="InterPro" id="IPR050256">
    <property type="entry name" value="Glycosyltransferase_2"/>
</dbReference>
<dbReference type="CAZy" id="GT2">
    <property type="family name" value="Glycosyltransferase Family 2"/>
</dbReference>
<dbReference type="CDD" id="cd04179">
    <property type="entry name" value="DPM_DPG-synthase_like"/>
    <property type="match status" value="1"/>
</dbReference>